<organism evidence="1 2">
    <name type="scientific">Armillaria gallica</name>
    <name type="common">Bulbous honey fungus</name>
    <name type="synonym">Armillaria bulbosa</name>
    <dbReference type="NCBI Taxonomy" id="47427"/>
    <lineage>
        <taxon>Eukaryota</taxon>
        <taxon>Fungi</taxon>
        <taxon>Dikarya</taxon>
        <taxon>Basidiomycota</taxon>
        <taxon>Agaricomycotina</taxon>
        <taxon>Agaricomycetes</taxon>
        <taxon>Agaricomycetidae</taxon>
        <taxon>Agaricales</taxon>
        <taxon>Marasmiineae</taxon>
        <taxon>Physalacriaceae</taxon>
        <taxon>Armillaria</taxon>
    </lineage>
</organism>
<evidence type="ECO:0000313" key="1">
    <source>
        <dbReference type="EMBL" id="PBK84914.1"/>
    </source>
</evidence>
<dbReference type="OrthoDB" id="3257768at2759"/>
<accession>A0A2H3CTZ0</accession>
<keyword evidence="2" id="KW-1185">Reference proteome</keyword>
<name>A0A2H3CTZ0_ARMGA</name>
<dbReference type="STRING" id="47427.A0A2H3CTZ0"/>
<dbReference type="InParanoid" id="A0A2H3CTZ0"/>
<dbReference type="OMA" id="MEEWEEN"/>
<evidence type="ECO:0000313" key="2">
    <source>
        <dbReference type="Proteomes" id="UP000217790"/>
    </source>
</evidence>
<dbReference type="EMBL" id="KZ293695">
    <property type="protein sequence ID" value="PBK84914.1"/>
    <property type="molecule type" value="Genomic_DNA"/>
</dbReference>
<dbReference type="InterPro" id="IPR040521">
    <property type="entry name" value="KDZ"/>
</dbReference>
<dbReference type="Proteomes" id="UP000217790">
    <property type="component" value="Unassembled WGS sequence"/>
</dbReference>
<dbReference type="AlphaFoldDB" id="A0A2H3CTZ0"/>
<gene>
    <name evidence="1" type="ORF">ARMGADRAFT_942823</name>
</gene>
<protein>
    <submittedName>
        <fullName evidence="1">Uncharacterized protein</fullName>
    </submittedName>
</protein>
<reference evidence="2" key="1">
    <citation type="journal article" date="2017" name="Nat. Ecol. Evol.">
        <title>Genome expansion and lineage-specific genetic innovations in the forest pathogenic fungi Armillaria.</title>
        <authorList>
            <person name="Sipos G."/>
            <person name="Prasanna A.N."/>
            <person name="Walter M.C."/>
            <person name="O'Connor E."/>
            <person name="Balint B."/>
            <person name="Krizsan K."/>
            <person name="Kiss B."/>
            <person name="Hess J."/>
            <person name="Varga T."/>
            <person name="Slot J."/>
            <person name="Riley R."/>
            <person name="Boka B."/>
            <person name="Rigling D."/>
            <person name="Barry K."/>
            <person name="Lee J."/>
            <person name="Mihaltcheva S."/>
            <person name="LaButti K."/>
            <person name="Lipzen A."/>
            <person name="Waldron R."/>
            <person name="Moloney N.M."/>
            <person name="Sperisen C."/>
            <person name="Kredics L."/>
            <person name="Vagvoelgyi C."/>
            <person name="Patrignani A."/>
            <person name="Fitzpatrick D."/>
            <person name="Nagy I."/>
            <person name="Doyle S."/>
            <person name="Anderson J.B."/>
            <person name="Grigoriev I.V."/>
            <person name="Gueldener U."/>
            <person name="Muensterkoetter M."/>
            <person name="Nagy L.G."/>
        </authorList>
    </citation>
    <scope>NUCLEOTIDE SEQUENCE [LARGE SCALE GENOMIC DNA]</scope>
    <source>
        <strain evidence="2">Ar21-2</strain>
    </source>
</reference>
<proteinExistence type="predicted"/>
<dbReference type="Pfam" id="PF18758">
    <property type="entry name" value="KDZ"/>
    <property type="match status" value="1"/>
</dbReference>
<sequence length="447" mass="51069">MTPHQDPADFVYLIPKFHLPAHIPSCHVKFSFNKTPHIGEMDGEAPKCSWSQLNQLAVSLKVMGPGGYLDTLDDHIGDYNYRKSALMGTSSLLRAMLEAIPTRTLHSAIYAEFTASLPLADVQLWMVAIEGWEQDPSNAVHPFETTVLMPCLELTMSKVRLTLAQEEATEIAKITAREIQEREEGAAQNNNVAESTAKDDSEDIFAVCHKVGPSLMILQGVELEFTEGLNRLRWHMDTWFEVQQVYMQGVAIKHGLKVSLEEALDAVTMLLFLPSACLEHRCQNQKLMDFEFRLWEAEAYECLMTMRRLLIYRSHLYKFKDKHVTRQMMSTRARSTVSNVLSNIDEATTRYRTLRSHLVVLAGAIEGGKPDWDRQLQELSSSDVQPLKDVLPGETEGQRAMSWIWCVHRHETDAKETAEALRIEWCKTRARAHCWHKETILLEEEMK</sequence>